<accession>A0A0C9YK99</accession>
<dbReference type="Proteomes" id="UP000054018">
    <property type="component" value="Unassembled WGS sequence"/>
</dbReference>
<organism evidence="1 2">
    <name type="scientific">Pisolithus microcarpus 441</name>
    <dbReference type="NCBI Taxonomy" id="765257"/>
    <lineage>
        <taxon>Eukaryota</taxon>
        <taxon>Fungi</taxon>
        <taxon>Dikarya</taxon>
        <taxon>Basidiomycota</taxon>
        <taxon>Agaricomycotina</taxon>
        <taxon>Agaricomycetes</taxon>
        <taxon>Agaricomycetidae</taxon>
        <taxon>Boletales</taxon>
        <taxon>Sclerodermatineae</taxon>
        <taxon>Pisolithaceae</taxon>
        <taxon>Pisolithus</taxon>
    </lineage>
</organism>
<dbReference type="AlphaFoldDB" id="A0A0C9YK99"/>
<dbReference type="OrthoDB" id="2963168at2759"/>
<gene>
    <name evidence="1" type="ORF">PISMIDRAFT_642107</name>
</gene>
<name>A0A0C9YK99_9AGAM</name>
<evidence type="ECO:0000313" key="2">
    <source>
        <dbReference type="Proteomes" id="UP000054018"/>
    </source>
</evidence>
<reference evidence="2" key="2">
    <citation type="submission" date="2015-01" db="EMBL/GenBank/DDBJ databases">
        <title>Evolutionary Origins and Diversification of the Mycorrhizal Mutualists.</title>
        <authorList>
            <consortium name="DOE Joint Genome Institute"/>
            <consortium name="Mycorrhizal Genomics Consortium"/>
            <person name="Kohler A."/>
            <person name="Kuo A."/>
            <person name="Nagy L.G."/>
            <person name="Floudas D."/>
            <person name="Copeland A."/>
            <person name="Barry K.W."/>
            <person name="Cichocki N."/>
            <person name="Veneault-Fourrey C."/>
            <person name="LaButti K."/>
            <person name="Lindquist E.A."/>
            <person name="Lipzen A."/>
            <person name="Lundell T."/>
            <person name="Morin E."/>
            <person name="Murat C."/>
            <person name="Riley R."/>
            <person name="Ohm R."/>
            <person name="Sun H."/>
            <person name="Tunlid A."/>
            <person name="Henrissat B."/>
            <person name="Grigoriev I.V."/>
            <person name="Hibbett D.S."/>
            <person name="Martin F."/>
        </authorList>
    </citation>
    <scope>NUCLEOTIDE SEQUENCE [LARGE SCALE GENOMIC DNA]</scope>
    <source>
        <strain evidence="2">441</strain>
    </source>
</reference>
<dbReference type="EMBL" id="KN833708">
    <property type="protein sequence ID" value="KIK25395.1"/>
    <property type="molecule type" value="Genomic_DNA"/>
</dbReference>
<dbReference type="HOGENOM" id="CLU_2062400_0_0_1"/>
<evidence type="ECO:0000313" key="1">
    <source>
        <dbReference type="EMBL" id="KIK25395.1"/>
    </source>
</evidence>
<keyword evidence="2" id="KW-1185">Reference proteome</keyword>
<sequence>MDSYQCMCNCFDIILLKDTKVSETTEFHQSYYRTSTNRDDFGYVESSLLCYKGSSPHPQWMDIAAGSYSTLCKVIDNGQLINTSRYVSNGGYYIMEYDVVLAFGLMELATQFAWEENVS</sequence>
<protein>
    <submittedName>
        <fullName evidence="1">Uncharacterized protein</fullName>
    </submittedName>
</protein>
<reference evidence="1 2" key="1">
    <citation type="submission" date="2014-04" db="EMBL/GenBank/DDBJ databases">
        <authorList>
            <consortium name="DOE Joint Genome Institute"/>
            <person name="Kuo A."/>
            <person name="Kohler A."/>
            <person name="Costa M.D."/>
            <person name="Nagy L.G."/>
            <person name="Floudas D."/>
            <person name="Copeland A."/>
            <person name="Barry K.W."/>
            <person name="Cichocki N."/>
            <person name="Veneault-Fourrey C."/>
            <person name="LaButti K."/>
            <person name="Lindquist E.A."/>
            <person name="Lipzen A."/>
            <person name="Lundell T."/>
            <person name="Morin E."/>
            <person name="Murat C."/>
            <person name="Sun H."/>
            <person name="Tunlid A."/>
            <person name="Henrissat B."/>
            <person name="Grigoriev I.V."/>
            <person name="Hibbett D.S."/>
            <person name="Martin F."/>
            <person name="Nordberg H.P."/>
            <person name="Cantor M.N."/>
            <person name="Hua S.X."/>
        </authorList>
    </citation>
    <scope>NUCLEOTIDE SEQUENCE [LARGE SCALE GENOMIC DNA]</scope>
    <source>
        <strain evidence="1 2">441</strain>
    </source>
</reference>
<proteinExistence type="predicted"/>
<dbReference type="STRING" id="765257.A0A0C9YK99"/>